<dbReference type="EMBL" id="BAAAPF010000427">
    <property type="protein sequence ID" value="GAA1508598.1"/>
    <property type="molecule type" value="Genomic_DNA"/>
</dbReference>
<dbReference type="Proteomes" id="UP001500443">
    <property type="component" value="Unassembled WGS sequence"/>
</dbReference>
<feature type="domain" description="NADPH-dependent reductive aminase-like C-terminal" evidence="4">
    <location>
        <begin position="171"/>
        <end position="297"/>
    </location>
</feature>
<evidence type="ECO:0000313" key="5">
    <source>
        <dbReference type="EMBL" id="GAA1508598.1"/>
    </source>
</evidence>
<comment type="similarity">
    <text evidence="1">Belongs to the HIBADH-related family.</text>
</comment>
<evidence type="ECO:0000256" key="2">
    <source>
        <dbReference type="ARBA" id="ARBA00023002"/>
    </source>
</evidence>
<dbReference type="PANTHER" id="PTHR43580">
    <property type="entry name" value="OXIDOREDUCTASE GLYR1-RELATED"/>
    <property type="match status" value="1"/>
</dbReference>
<dbReference type="InterPro" id="IPR051265">
    <property type="entry name" value="HIBADH-related_NP60_sf"/>
</dbReference>
<dbReference type="PIRSF" id="PIRSF000103">
    <property type="entry name" value="HIBADH"/>
    <property type="match status" value="1"/>
</dbReference>
<keyword evidence="2" id="KW-0560">Oxidoreductase</keyword>
<dbReference type="Pfam" id="PF03446">
    <property type="entry name" value="NAD_binding_2"/>
    <property type="match status" value="1"/>
</dbReference>
<dbReference type="SUPFAM" id="SSF51735">
    <property type="entry name" value="NAD(P)-binding Rossmann-fold domains"/>
    <property type="match status" value="1"/>
</dbReference>
<comment type="caution">
    <text evidence="5">The sequence shown here is derived from an EMBL/GenBank/DDBJ whole genome shotgun (WGS) entry which is preliminary data.</text>
</comment>
<name>A0ABN2A073_9ACTN</name>
<keyword evidence="6" id="KW-1185">Reference proteome</keyword>
<dbReference type="InterPro" id="IPR036291">
    <property type="entry name" value="NAD(P)-bd_dom_sf"/>
</dbReference>
<dbReference type="Gene3D" id="3.40.50.720">
    <property type="entry name" value="NAD(P)-binding Rossmann-like Domain"/>
    <property type="match status" value="1"/>
</dbReference>
<proteinExistence type="inferred from homology"/>
<dbReference type="Pfam" id="PF21761">
    <property type="entry name" value="RedAm-like_C"/>
    <property type="match status" value="1"/>
</dbReference>
<evidence type="ECO:0000259" key="3">
    <source>
        <dbReference type="Pfam" id="PF03446"/>
    </source>
</evidence>
<dbReference type="RefSeq" id="WP_344295100.1">
    <property type="nucleotide sequence ID" value="NZ_BAAAPF010000427.1"/>
</dbReference>
<sequence length="303" mass="30889">MTTDKHTETTPAPVSVLGLGHMGRALAGALLRAGHPTTVFNRTAAKADDLVAEGAARAGTPAEAVAAAPLVIACVTDYDALHALLDPVNPAALRGRTLVNLTTGTSEQARATAAWAAERGATYLDGAIMAAPPGIGTAAATIVVSGPRAEFDRHAPALRGLAGDTPYLGADEGLTALYEMAVVGLMWSILNGWLQGAALLGTAGVSAADYTAVAAKGIPTVADWLPGYAKQIDTGTFPVDDATLDVHRAAMAHLVQESESLGVNTEFPALIKAIADRAAAAGHGGEGYAAMIEEFRRPAAQPR</sequence>
<organism evidence="5 6">
    <name type="scientific">Streptomyces synnematoformans</name>
    <dbReference type="NCBI Taxonomy" id="415721"/>
    <lineage>
        <taxon>Bacteria</taxon>
        <taxon>Bacillati</taxon>
        <taxon>Actinomycetota</taxon>
        <taxon>Actinomycetes</taxon>
        <taxon>Kitasatosporales</taxon>
        <taxon>Streptomycetaceae</taxon>
        <taxon>Streptomyces</taxon>
    </lineage>
</organism>
<dbReference type="InterPro" id="IPR006115">
    <property type="entry name" value="6PGDH_NADP-bd"/>
</dbReference>
<dbReference type="InterPro" id="IPR048666">
    <property type="entry name" value="RedAm-like_C"/>
</dbReference>
<dbReference type="InterPro" id="IPR015815">
    <property type="entry name" value="HIBADH-related"/>
</dbReference>
<feature type="domain" description="6-phosphogluconate dehydrogenase NADP-binding" evidence="3">
    <location>
        <begin position="14"/>
        <end position="165"/>
    </location>
</feature>
<evidence type="ECO:0000313" key="6">
    <source>
        <dbReference type="Proteomes" id="UP001500443"/>
    </source>
</evidence>
<dbReference type="PANTHER" id="PTHR43580:SF2">
    <property type="entry name" value="CYTOKINE-LIKE NUCLEAR FACTOR N-PAC"/>
    <property type="match status" value="1"/>
</dbReference>
<evidence type="ECO:0000256" key="1">
    <source>
        <dbReference type="ARBA" id="ARBA00009080"/>
    </source>
</evidence>
<gene>
    <name evidence="5" type="ORF">GCM10009802_63790</name>
</gene>
<evidence type="ECO:0000259" key="4">
    <source>
        <dbReference type="Pfam" id="PF21761"/>
    </source>
</evidence>
<reference evidence="5 6" key="1">
    <citation type="journal article" date="2019" name="Int. J. Syst. Evol. Microbiol.">
        <title>The Global Catalogue of Microorganisms (GCM) 10K type strain sequencing project: providing services to taxonomists for standard genome sequencing and annotation.</title>
        <authorList>
            <consortium name="The Broad Institute Genomics Platform"/>
            <consortium name="The Broad Institute Genome Sequencing Center for Infectious Disease"/>
            <person name="Wu L."/>
            <person name="Ma J."/>
        </authorList>
    </citation>
    <scope>NUCLEOTIDE SEQUENCE [LARGE SCALE GENOMIC DNA]</scope>
    <source>
        <strain evidence="5 6">JCM 15481</strain>
    </source>
</reference>
<accession>A0ABN2A073</accession>
<protein>
    <submittedName>
        <fullName evidence="5">NAD(P)-binding domain-containing protein</fullName>
    </submittedName>
</protein>
<dbReference type="InterPro" id="IPR013328">
    <property type="entry name" value="6PGD_dom2"/>
</dbReference>
<dbReference type="Gene3D" id="1.10.1040.10">
    <property type="entry name" value="N-(1-d-carboxylethyl)-l-norvaline Dehydrogenase, domain 2"/>
    <property type="match status" value="1"/>
</dbReference>